<dbReference type="InterPro" id="IPR020103">
    <property type="entry name" value="PsdUridine_synth_cat_dom_sf"/>
</dbReference>
<feature type="region of interest" description="Disordered" evidence="4">
    <location>
        <begin position="467"/>
        <end position="491"/>
    </location>
</feature>
<sequence length="556" mass="62940">MGSLIKSERVLRAMTHDELVKHALGVQMELKRQLQRPKLHSNVSLHELIEEQHSTKAGDRAARAARNMPLSRFIVLRVVYIGWEHAGFARNQHEQRARNDKSVEYFLLRALIRSGLIDSHLTCDWTRAGRTDAGVSAAGQIVACRVRCPPSGSADYVSMINAQLPDSVRVLYWSPVVGDEPVPFEQAMQQVLRIQELKLQRRKQQNQDEDANDQDEDANDLDDDDNELDLSLDGKTDSETKEGSTVARYSLLPFDARFHAEWRSYKYFFAREKLDVDAMREAAAHFVGRHDFRNFCKMDVANVKTFERVIYDFEVRPVAQGDRRGPDHERPGSALNEGTAGLACMVGKDELWEFYIRGQAFLRNQVRCMAAVLFMVGAGKEEPSIVARMLDVHSPNSVFKDGKPEYRMAGAIPLVLNECGYPESRVSASARECSAKSHRHLVWHFAQQEADLAARLAVLVELTSTLSQTRPESVPQDEAPGGVQQEPLKLLDQNNTKVHIALEKRPRLATYEAQLELHAMKRARRDARREREQMLQLADAQPGSDRALSESEPTNH</sequence>
<dbReference type="SUPFAM" id="SSF55120">
    <property type="entry name" value="Pseudouridine synthase"/>
    <property type="match status" value="2"/>
</dbReference>
<feature type="region of interest" description="Disordered" evidence="4">
    <location>
        <begin position="522"/>
        <end position="556"/>
    </location>
</feature>
<feature type="domain" description="Pseudouridine synthase I TruA alpha/beta" evidence="5">
    <location>
        <begin position="282"/>
        <end position="422"/>
    </location>
</feature>
<accession>A0A5J4YXQ8</accession>
<dbReference type="GO" id="GO:0005737">
    <property type="term" value="C:cytoplasm"/>
    <property type="evidence" value="ECO:0007669"/>
    <property type="project" value="TreeGrafter"/>
</dbReference>
<dbReference type="GO" id="GO:1990481">
    <property type="term" value="P:mRNA pseudouridine synthesis"/>
    <property type="evidence" value="ECO:0007669"/>
    <property type="project" value="TreeGrafter"/>
</dbReference>
<comment type="similarity">
    <text evidence="1">Belongs to the tRNA pseudouridine synthase TruA family.</text>
</comment>
<feature type="compositionally biased region" description="Acidic residues" evidence="4">
    <location>
        <begin position="207"/>
        <end position="230"/>
    </location>
</feature>
<dbReference type="PANTHER" id="PTHR11142">
    <property type="entry name" value="PSEUDOURIDYLATE SYNTHASE"/>
    <property type="match status" value="1"/>
</dbReference>
<comment type="caution">
    <text evidence="6">The sequence shown here is derived from an EMBL/GenBank/DDBJ whole genome shotgun (WGS) entry which is preliminary data.</text>
</comment>
<evidence type="ECO:0000256" key="4">
    <source>
        <dbReference type="SAM" id="MobiDB-lite"/>
    </source>
</evidence>
<dbReference type="Pfam" id="PF01416">
    <property type="entry name" value="PseudoU_synth_1"/>
    <property type="match status" value="1"/>
</dbReference>
<dbReference type="InterPro" id="IPR020095">
    <property type="entry name" value="PsdUridine_synth_TruA_C"/>
</dbReference>
<dbReference type="Gene3D" id="3.30.70.660">
    <property type="entry name" value="Pseudouridine synthase I, catalytic domain, C-terminal subdomain"/>
    <property type="match status" value="1"/>
</dbReference>
<dbReference type="Proteomes" id="UP000324585">
    <property type="component" value="Unassembled WGS sequence"/>
</dbReference>
<protein>
    <submittedName>
        <fullName evidence="6">tRNA pseudouridine(38/39) synthase</fullName>
    </submittedName>
</protein>
<name>A0A5J4YXQ8_PORPP</name>
<evidence type="ECO:0000256" key="1">
    <source>
        <dbReference type="ARBA" id="ARBA00009375"/>
    </source>
</evidence>
<evidence type="ECO:0000259" key="5">
    <source>
        <dbReference type="Pfam" id="PF01416"/>
    </source>
</evidence>
<feature type="region of interest" description="Disordered" evidence="4">
    <location>
        <begin position="202"/>
        <end position="242"/>
    </location>
</feature>
<evidence type="ECO:0000313" key="6">
    <source>
        <dbReference type="EMBL" id="KAA8496379.1"/>
    </source>
</evidence>
<feature type="compositionally biased region" description="Basic and acidic residues" evidence="4">
    <location>
        <begin position="547"/>
        <end position="556"/>
    </location>
</feature>
<feature type="compositionally biased region" description="Basic and acidic residues" evidence="4">
    <location>
        <begin position="232"/>
        <end position="242"/>
    </location>
</feature>
<keyword evidence="7" id="KW-1185">Reference proteome</keyword>
<dbReference type="GO" id="GO:0009982">
    <property type="term" value="F:pseudouridine synthase activity"/>
    <property type="evidence" value="ECO:0007669"/>
    <property type="project" value="InterPro"/>
</dbReference>
<dbReference type="EMBL" id="VRMN01000002">
    <property type="protein sequence ID" value="KAA8496379.1"/>
    <property type="molecule type" value="Genomic_DNA"/>
</dbReference>
<proteinExistence type="inferred from homology"/>
<dbReference type="GO" id="GO:0005634">
    <property type="term" value="C:nucleus"/>
    <property type="evidence" value="ECO:0007669"/>
    <property type="project" value="TreeGrafter"/>
</dbReference>
<reference evidence="7" key="1">
    <citation type="journal article" date="2019" name="Nat. Commun.">
        <title>Expansion of phycobilisome linker gene families in mesophilic red algae.</title>
        <authorList>
            <person name="Lee J."/>
            <person name="Kim D."/>
            <person name="Bhattacharya D."/>
            <person name="Yoon H.S."/>
        </authorList>
    </citation>
    <scope>NUCLEOTIDE SEQUENCE [LARGE SCALE GENOMIC DNA]</scope>
    <source>
        <strain evidence="7">CCMP 1328</strain>
    </source>
</reference>
<keyword evidence="3" id="KW-0413">Isomerase</keyword>
<gene>
    <name evidence="6" type="ORF">FVE85_0108</name>
</gene>
<dbReference type="InterPro" id="IPR020097">
    <property type="entry name" value="PsdUridine_synth_TruA_a/b_dom"/>
</dbReference>
<keyword evidence="2" id="KW-0819">tRNA processing</keyword>
<evidence type="ECO:0000256" key="2">
    <source>
        <dbReference type="ARBA" id="ARBA00022694"/>
    </source>
</evidence>
<dbReference type="GO" id="GO:0003723">
    <property type="term" value="F:RNA binding"/>
    <property type="evidence" value="ECO:0007669"/>
    <property type="project" value="InterPro"/>
</dbReference>
<evidence type="ECO:0000256" key="3">
    <source>
        <dbReference type="ARBA" id="ARBA00023235"/>
    </source>
</evidence>
<dbReference type="InterPro" id="IPR001406">
    <property type="entry name" value="PsdUridine_synth_TruA"/>
</dbReference>
<organism evidence="6 7">
    <name type="scientific">Porphyridium purpureum</name>
    <name type="common">Red alga</name>
    <name type="synonym">Porphyridium cruentum</name>
    <dbReference type="NCBI Taxonomy" id="35688"/>
    <lineage>
        <taxon>Eukaryota</taxon>
        <taxon>Rhodophyta</taxon>
        <taxon>Bangiophyceae</taxon>
        <taxon>Porphyridiales</taxon>
        <taxon>Porphyridiaceae</taxon>
        <taxon>Porphyridium</taxon>
    </lineage>
</organism>
<dbReference type="GO" id="GO:0031119">
    <property type="term" value="P:tRNA pseudouridine synthesis"/>
    <property type="evidence" value="ECO:0007669"/>
    <property type="project" value="TreeGrafter"/>
</dbReference>
<dbReference type="Gene3D" id="3.30.70.580">
    <property type="entry name" value="Pseudouridine synthase I, catalytic domain, N-terminal subdomain"/>
    <property type="match status" value="1"/>
</dbReference>
<dbReference type="AlphaFoldDB" id="A0A5J4YXQ8"/>
<evidence type="ECO:0000313" key="7">
    <source>
        <dbReference type="Proteomes" id="UP000324585"/>
    </source>
</evidence>
<dbReference type="InterPro" id="IPR020094">
    <property type="entry name" value="TruA/RsuA/RluB/E/F_N"/>
</dbReference>
<dbReference type="OrthoDB" id="25767at2759"/>
<dbReference type="PANTHER" id="PTHR11142:SF5">
    <property type="entry name" value="TRNA PSEUDOURIDINE(38_39) SYNTHASE"/>
    <property type="match status" value="1"/>
</dbReference>